<organism evidence="10 11">
    <name type="scientific">Candidatus Magnetominusculus xianensis</name>
    <dbReference type="NCBI Taxonomy" id="1748249"/>
    <lineage>
        <taxon>Bacteria</taxon>
        <taxon>Pseudomonadati</taxon>
        <taxon>Nitrospirota</taxon>
        <taxon>Nitrospiria</taxon>
        <taxon>Nitrospirales</taxon>
        <taxon>Nitrospiraceae</taxon>
        <taxon>Candidatus Magnetominusculus</taxon>
    </lineage>
</organism>
<dbReference type="InterPro" id="IPR015915">
    <property type="entry name" value="Kelch-typ_b-propeller"/>
</dbReference>
<evidence type="ECO:0000256" key="6">
    <source>
        <dbReference type="ARBA" id="ARBA00023273"/>
    </source>
</evidence>
<dbReference type="SUPFAM" id="SSF117281">
    <property type="entry name" value="Kelch motif"/>
    <property type="match status" value="1"/>
</dbReference>
<dbReference type="Pfam" id="PF22544">
    <property type="entry name" value="HYDIN_VesB_CFA65-like_Ig"/>
    <property type="match status" value="1"/>
</dbReference>
<keyword evidence="4" id="KW-0677">Repeat</keyword>
<dbReference type="InterPro" id="IPR053879">
    <property type="entry name" value="HYDIN_VesB_CFA65-like_Ig"/>
</dbReference>
<evidence type="ECO:0000256" key="3">
    <source>
        <dbReference type="ARBA" id="ARBA00022490"/>
    </source>
</evidence>
<dbReference type="PROSITE" id="PS00626">
    <property type="entry name" value="RCC1_2"/>
    <property type="match status" value="3"/>
</dbReference>
<feature type="domain" description="HYDIN/VesB/CFA65-like Ig-like" evidence="8">
    <location>
        <begin position="304"/>
        <end position="414"/>
    </location>
</feature>
<dbReference type="EMBL" id="LNQR01000037">
    <property type="protein sequence ID" value="KWT89825.1"/>
    <property type="molecule type" value="Genomic_DNA"/>
</dbReference>
<evidence type="ECO:0000256" key="4">
    <source>
        <dbReference type="ARBA" id="ARBA00022737"/>
    </source>
</evidence>
<evidence type="ECO:0000313" key="10">
    <source>
        <dbReference type="EMBL" id="KWT89825.1"/>
    </source>
</evidence>
<dbReference type="Pfam" id="PF15780">
    <property type="entry name" value="ASH"/>
    <property type="match status" value="1"/>
</dbReference>
<keyword evidence="11" id="KW-1185">Reference proteome</keyword>
<dbReference type="InterPro" id="IPR031549">
    <property type="entry name" value="ASH"/>
</dbReference>
<dbReference type="InterPro" id="IPR058923">
    <property type="entry name" value="RCC1-like_dom"/>
</dbReference>
<dbReference type="InterPro" id="IPR013783">
    <property type="entry name" value="Ig-like_fold"/>
</dbReference>
<dbReference type="PRINTS" id="PR00633">
    <property type="entry name" value="RCCNDNSATION"/>
</dbReference>
<dbReference type="Pfam" id="PF25390">
    <property type="entry name" value="WD40_RLD"/>
    <property type="match status" value="1"/>
</dbReference>
<evidence type="ECO:0000259" key="7">
    <source>
        <dbReference type="Pfam" id="PF15780"/>
    </source>
</evidence>
<dbReference type="Gene3D" id="2.60.40.10">
    <property type="entry name" value="Immunoglobulins"/>
    <property type="match status" value="2"/>
</dbReference>
<feature type="domain" description="Abnormal spindle-like microcephaly-associated protein ASH" evidence="7">
    <location>
        <begin position="188"/>
        <end position="285"/>
    </location>
</feature>
<keyword evidence="5" id="KW-0969">Cilium</keyword>
<feature type="domain" description="RCC1-like" evidence="9">
    <location>
        <begin position="660"/>
        <end position="972"/>
    </location>
</feature>
<dbReference type="Gene3D" id="2.60.40.1120">
    <property type="entry name" value="Carboxypeptidase-like, regulatory domain"/>
    <property type="match status" value="1"/>
</dbReference>
<proteinExistence type="predicted"/>
<protein>
    <submittedName>
        <fullName evidence="10">RCC1 repeat-containing protein</fullName>
    </submittedName>
</protein>
<evidence type="ECO:0000256" key="1">
    <source>
        <dbReference type="ARBA" id="ARBA00004138"/>
    </source>
</evidence>
<evidence type="ECO:0000256" key="2">
    <source>
        <dbReference type="ARBA" id="ARBA00004496"/>
    </source>
</evidence>
<dbReference type="PROSITE" id="PS50012">
    <property type="entry name" value="RCC1_3"/>
    <property type="match status" value="7"/>
</dbReference>
<dbReference type="InterPro" id="IPR051210">
    <property type="entry name" value="Ub_ligase/GEF_domain"/>
</dbReference>
<comment type="caution">
    <text evidence="10">The sequence shown here is derived from an EMBL/GenBank/DDBJ whole genome shotgun (WGS) entry which is preliminary data.</text>
</comment>
<dbReference type="SUPFAM" id="SSF50985">
    <property type="entry name" value="RCC1/BLIP-II"/>
    <property type="match status" value="1"/>
</dbReference>
<evidence type="ECO:0000259" key="9">
    <source>
        <dbReference type="Pfam" id="PF25390"/>
    </source>
</evidence>
<evidence type="ECO:0000313" key="11">
    <source>
        <dbReference type="Proteomes" id="UP000060487"/>
    </source>
</evidence>
<dbReference type="PANTHER" id="PTHR22870">
    <property type="entry name" value="REGULATOR OF CHROMOSOME CONDENSATION"/>
    <property type="match status" value="1"/>
</dbReference>
<evidence type="ECO:0000259" key="8">
    <source>
        <dbReference type="Pfam" id="PF22544"/>
    </source>
</evidence>
<keyword evidence="3" id="KW-0963">Cytoplasm</keyword>
<gene>
    <name evidence="10" type="ORF">ASN18_1214</name>
</gene>
<comment type="subcellular location">
    <subcellularLocation>
        <location evidence="1">Cell projection</location>
        <location evidence="1">Cilium</location>
    </subcellularLocation>
    <subcellularLocation>
        <location evidence="2">Cytoplasm</location>
    </subcellularLocation>
</comment>
<dbReference type="Proteomes" id="UP000060487">
    <property type="component" value="Unassembled WGS sequence"/>
</dbReference>
<keyword evidence="6" id="KW-0966">Cell projection</keyword>
<dbReference type="InterPro" id="IPR000408">
    <property type="entry name" value="Reg_chr_condens"/>
</dbReference>
<dbReference type="InterPro" id="IPR013784">
    <property type="entry name" value="Carb-bd-like_fold"/>
</dbReference>
<dbReference type="Gene3D" id="2.130.10.80">
    <property type="entry name" value="Galactose oxidase/kelch, beta-propeller"/>
    <property type="match status" value="1"/>
</dbReference>
<name>A0ABR5SIN9_9BACT</name>
<dbReference type="SUPFAM" id="SSF49452">
    <property type="entry name" value="Starch-binding domain-like"/>
    <property type="match status" value="1"/>
</dbReference>
<dbReference type="NCBIfam" id="NF012200">
    <property type="entry name" value="choice_anch_D"/>
    <property type="match status" value="2"/>
</dbReference>
<accession>A0ABR5SIN9</accession>
<dbReference type="InterPro" id="IPR037293">
    <property type="entry name" value="Gal_Oxidase_central_sf"/>
</dbReference>
<sequence>MLIFGGAGSTQTAELYDPSTGTFTAAATPVQPRYLHTSTLLPNGKVLIFGGTNFPQTAELFDPFDGLITDSRRPVVPGPGISYTGAGTSSPKVRFVGTKFTGDSEANGGASSAIGSSSATNYPLFQIMRIDNEQSYYVPTDSATNWSSTLFQSASVGSYPPGQYIVSIIANALQSNTGVLNLEPSATASPTSVAFGGIDPNTISTQNVTISNTGNVTYPSMVSLIINSATISGTDSSQFTVGTGTCGAFPATVAPGSSCYITVTFRPTSSGAKSAALTINDNDPYQSINMPPIPLSGTGNATLPVISLDYTSATFSNIQIGSTSPAATFTIYNTGGSNLTVTSIGTTGGDSTMFSVAPGGNYSCGSLTPTIAAGAGCTIQAFFTPTSLGPKSTTLQIVSNASNGPTTNISLNGAGNANVSAVASPSDGSGGTISPSGYLFLGSGQATFTVMPKNTAWYISSVTDTCGSTGTLSGLENSYTTGAIYTTVAITTNCTVTATFSGNSISGTVKTSGGTGVSGVTVTLTGPLSNRITTGSDGTYSFSNLTPGTYTVTPTSSGMTISPTSLDVTISSIGGSYTGNDFTAIPNNHTVTPSAGTGGLISPSTPVSVVDGATTQFTVLPSSGYVAIVSDTCGSNGASNGILIGDTYITGTITGNCTVTATFAANSFSAVAAGGFHSAALQNNGAVWTWGFNLQGQLGNGTNTDSSSPILVVDANGTILTGFTAVATGFYHTAAIAGGTVWNWGYNASGQLGDGTTTDKSNPVQVSGLTGVAAITGGALHTMALKTDGTVWGWGYNGFGGLGDGTTTERHTPVQAGITGVSAIASKWFHTAAIKADKTLWTWGYNAHGQLGNNTTTNSTIPVQVMNSNGSSYLQNVVAVAAGYSHTAALLTDGTVWTWGDNSNGQLGNGTTTDSLLPVQVSGLTNIVAIAAMYENTMALKSDGTLWAWGLNAYGELGDGTKTNATIPVQVGGSQGLTPGWPTEISAGAFHMLVEKNDGTLWDWGFNSYGELGTGTKTDSLVPVQVVFVSAYTVTPTAGTGGTISPSTPVAVTYGQATQFTVTPNTGYNILEVTGCRGSLSGNIYTTGLITAPCTVAASFTKDRTITLTASGINGGTITDSVQGGINAAWNGTTLTGTTSVNFGSTSHTLTARTTSSSVLVTFTGCDSYTGNGTTTATCTLSVAANRAVKATFKAK</sequence>
<dbReference type="Pfam" id="PF13620">
    <property type="entry name" value="CarboxypepD_reg"/>
    <property type="match status" value="1"/>
</dbReference>
<evidence type="ECO:0000256" key="5">
    <source>
        <dbReference type="ARBA" id="ARBA00023069"/>
    </source>
</evidence>
<reference evidence="10 11" key="1">
    <citation type="submission" date="2015-11" db="EMBL/GenBank/DDBJ databases">
        <authorList>
            <person name="Lin W."/>
        </authorList>
    </citation>
    <scope>NUCLEOTIDE SEQUENCE [LARGE SCALE GENOMIC DNA]</scope>
    <source>
        <strain evidence="10 11">HCH-1</strain>
    </source>
</reference>
<dbReference type="PANTHER" id="PTHR22870:SF408">
    <property type="entry name" value="OS09G0560450 PROTEIN"/>
    <property type="match status" value="1"/>
</dbReference>
<dbReference type="Gene3D" id="2.130.10.30">
    <property type="entry name" value="Regulator of chromosome condensation 1/beta-lactamase-inhibitor protein II"/>
    <property type="match status" value="2"/>
</dbReference>
<dbReference type="InterPro" id="IPR009091">
    <property type="entry name" value="RCC1/BLIP-II"/>
</dbReference>
<dbReference type="Pfam" id="PF00415">
    <property type="entry name" value="RCC1"/>
    <property type="match status" value="1"/>
</dbReference>